<dbReference type="EMBL" id="DPIY01000005">
    <property type="protein sequence ID" value="HCT56528.1"/>
    <property type="molecule type" value="Genomic_DNA"/>
</dbReference>
<dbReference type="InterPro" id="IPR050698">
    <property type="entry name" value="MBL"/>
</dbReference>
<proteinExistence type="predicted"/>
<dbReference type="PANTHER" id="PTHR11203:SF49">
    <property type="entry name" value="BLL1145 PROTEIN"/>
    <property type="match status" value="1"/>
</dbReference>
<feature type="region of interest" description="Disordered" evidence="1">
    <location>
        <begin position="320"/>
        <end position="358"/>
    </location>
</feature>
<keyword evidence="2" id="KW-0540">Nuclease</keyword>
<keyword evidence="2" id="KW-0436">Ligase</keyword>
<dbReference type="OMA" id="DFYIDPW"/>
<keyword evidence="2" id="KW-0378">Hydrolase</keyword>
<dbReference type="AlphaFoldDB" id="A0A3D4V7A3"/>
<dbReference type="GO" id="GO:0004521">
    <property type="term" value="F:RNA endonuclease activity"/>
    <property type="evidence" value="ECO:0007669"/>
    <property type="project" value="TreeGrafter"/>
</dbReference>
<dbReference type="Proteomes" id="UP000264071">
    <property type="component" value="Unassembled WGS sequence"/>
</dbReference>
<dbReference type="InterPro" id="IPR036866">
    <property type="entry name" value="RibonucZ/Hydroxyglut_hydro"/>
</dbReference>
<evidence type="ECO:0000313" key="3">
    <source>
        <dbReference type="Proteomes" id="UP000264071"/>
    </source>
</evidence>
<comment type="caution">
    <text evidence="2">The sequence shown here is derived from an EMBL/GenBank/DDBJ whole genome shotgun (WGS) entry which is preliminary data.</text>
</comment>
<keyword evidence="2" id="KW-0269">Exonuclease</keyword>
<protein>
    <submittedName>
        <fullName evidence="2">Ligase-associated DNA damage response exonuclease</fullName>
    </submittedName>
</protein>
<dbReference type="SUPFAM" id="SSF56281">
    <property type="entry name" value="Metallo-hydrolase/oxidoreductase"/>
    <property type="match status" value="1"/>
</dbReference>
<organism evidence="2 3">
    <name type="scientific">Gemmatimonas aurantiaca</name>
    <dbReference type="NCBI Taxonomy" id="173480"/>
    <lineage>
        <taxon>Bacteria</taxon>
        <taxon>Pseudomonadati</taxon>
        <taxon>Gemmatimonadota</taxon>
        <taxon>Gemmatimonadia</taxon>
        <taxon>Gemmatimonadales</taxon>
        <taxon>Gemmatimonadaceae</taxon>
        <taxon>Gemmatimonas</taxon>
    </lineage>
</organism>
<sequence length="358" mass="38856">MPLLTITDHGLYCAAGDFYIDPWAPVSQAVITHAHGDHLTWGCDRYLVSHEGVGITRERLGQWAGGLESIAYGEHRTINGVRISLHPAGHILGSAQIRVEYRGEVWVASGDYKTDPDPTCAPWEPVRCHTFITESTFGLPIYRWPSQQQVFDDINAWWAQNAEAGRNSLLCGYALGKAQRLLAGLDASIGPILTHGAVERMTALYRSAGVTLPGTRHASDALRDKATIGAMLIAPPSAAGTSWLRRFGDIRTAFASGWMRVRGARRQRGMDAGFTLSDHVDWPQLLAAIDATGAEQVWVTHGFTNTVVQWLTEQGRDAHVLPTRWGDEEKARDDDASGGDASSDNAPGGDAPTAEPIA</sequence>
<reference evidence="2 3" key="1">
    <citation type="journal article" date="2018" name="Nat. Biotechnol.">
        <title>A standardized bacterial taxonomy based on genome phylogeny substantially revises the tree of life.</title>
        <authorList>
            <person name="Parks D.H."/>
            <person name="Chuvochina M."/>
            <person name="Waite D.W."/>
            <person name="Rinke C."/>
            <person name="Skarshewski A."/>
            <person name="Chaumeil P.A."/>
            <person name="Hugenholtz P."/>
        </authorList>
    </citation>
    <scope>NUCLEOTIDE SEQUENCE [LARGE SCALE GENOMIC DNA]</scope>
    <source>
        <strain evidence="2">UBA8844</strain>
    </source>
</reference>
<gene>
    <name evidence="2" type="ORF">DGD08_04865</name>
</gene>
<dbReference type="GO" id="GO:0016874">
    <property type="term" value="F:ligase activity"/>
    <property type="evidence" value="ECO:0007669"/>
    <property type="project" value="UniProtKB-KW"/>
</dbReference>
<accession>A0A3D4V7A3</accession>
<dbReference type="Gene3D" id="3.60.15.10">
    <property type="entry name" value="Ribonuclease Z/Hydroxyacylglutathione hydrolase-like"/>
    <property type="match status" value="1"/>
</dbReference>
<evidence type="ECO:0000313" key="2">
    <source>
        <dbReference type="EMBL" id="HCT56528.1"/>
    </source>
</evidence>
<evidence type="ECO:0000256" key="1">
    <source>
        <dbReference type="SAM" id="MobiDB-lite"/>
    </source>
</evidence>
<dbReference type="NCBIfam" id="TIGR04122">
    <property type="entry name" value="Xnuc_lig_assoc"/>
    <property type="match status" value="1"/>
</dbReference>
<dbReference type="InterPro" id="IPR026360">
    <property type="entry name" value="Xnuc_lig_assoc"/>
</dbReference>
<name>A0A3D4V7A3_9BACT</name>
<dbReference type="GO" id="GO:0004527">
    <property type="term" value="F:exonuclease activity"/>
    <property type="evidence" value="ECO:0007669"/>
    <property type="project" value="UniProtKB-KW"/>
</dbReference>
<feature type="compositionally biased region" description="Low complexity" evidence="1">
    <location>
        <begin position="338"/>
        <end position="351"/>
    </location>
</feature>
<dbReference type="PANTHER" id="PTHR11203">
    <property type="entry name" value="CLEAVAGE AND POLYADENYLATION SPECIFICITY FACTOR FAMILY MEMBER"/>
    <property type="match status" value="1"/>
</dbReference>
<feature type="compositionally biased region" description="Basic and acidic residues" evidence="1">
    <location>
        <begin position="320"/>
        <end position="335"/>
    </location>
</feature>